<dbReference type="Proteomes" id="UP000273778">
    <property type="component" value="Chromosome"/>
</dbReference>
<evidence type="ECO:0000313" key="12">
    <source>
        <dbReference type="Proteomes" id="UP000278855"/>
    </source>
</evidence>
<feature type="region of interest" description="Disordered" evidence="7">
    <location>
        <begin position="41"/>
        <end position="64"/>
    </location>
</feature>
<protein>
    <recommendedName>
        <fullName evidence="13">Lipoprotein</fullName>
    </recommendedName>
</protein>
<dbReference type="OrthoDB" id="6272724at2"/>
<evidence type="ECO:0000313" key="10">
    <source>
        <dbReference type="EMBL" id="RPA22924.1"/>
    </source>
</evidence>
<keyword evidence="11" id="KW-1185">Reference proteome</keyword>
<comment type="subcellular location">
    <subcellularLocation>
        <location evidence="1">Cell outer membrane</location>
        <topology evidence="1">Lipid-anchor</topology>
    </subcellularLocation>
</comment>
<evidence type="ECO:0000256" key="7">
    <source>
        <dbReference type="SAM" id="MobiDB-lite"/>
    </source>
</evidence>
<evidence type="ECO:0000313" key="11">
    <source>
        <dbReference type="Proteomes" id="UP000273778"/>
    </source>
</evidence>
<evidence type="ECO:0000256" key="3">
    <source>
        <dbReference type="ARBA" id="ARBA00023136"/>
    </source>
</evidence>
<evidence type="ECO:0000256" key="4">
    <source>
        <dbReference type="ARBA" id="ARBA00023139"/>
    </source>
</evidence>
<evidence type="ECO:0000256" key="5">
    <source>
        <dbReference type="ARBA" id="ARBA00023237"/>
    </source>
</evidence>
<dbReference type="EMBL" id="CP034073">
    <property type="protein sequence ID" value="AZG33840.1"/>
    <property type="molecule type" value="Genomic_DNA"/>
</dbReference>
<dbReference type="EMBL" id="RKKB01000023">
    <property type="protein sequence ID" value="RPA22924.1"/>
    <property type="molecule type" value="Genomic_DNA"/>
</dbReference>
<organism evidence="10 12">
    <name type="scientific">Shewanella psychromarinicola</name>
    <dbReference type="NCBI Taxonomy" id="2487742"/>
    <lineage>
        <taxon>Bacteria</taxon>
        <taxon>Pseudomonadati</taxon>
        <taxon>Pseudomonadota</taxon>
        <taxon>Gammaproteobacteria</taxon>
        <taxon>Alteromonadales</taxon>
        <taxon>Shewanellaceae</taxon>
        <taxon>Shewanella</taxon>
    </lineage>
</organism>
<evidence type="ECO:0000256" key="8">
    <source>
        <dbReference type="SAM" id="SignalP"/>
    </source>
</evidence>
<evidence type="ECO:0000313" key="9">
    <source>
        <dbReference type="EMBL" id="AZG33840.1"/>
    </source>
</evidence>
<reference evidence="9 11" key="1">
    <citation type="submission" date="2018-11" db="EMBL/GenBank/DDBJ databases">
        <title>Shewanella sp. M2.</title>
        <authorList>
            <person name="Hwang Y.J."/>
            <person name="Hwang C.Y."/>
        </authorList>
    </citation>
    <scope>NUCLEOTIDE SEQUENCE [LARGE SCALE GENOMIC DNA]</scope>
    <source>
        <strain evidence="9 11">M2</strain>
    </source>
</reference>
<feature type="chain" id="PRO_5018083503" description="Lipoprotein" evidence="8">
    <location>
        <begin position="21"/>
        <end position="64"/>
    </location>
</feature>
<proteinExistence type="predicted"/>
<keyword evidence="6" id="KW-0449">Lipoprotein</keyword>
<evidence type="ECO:0000256" key="2">
    <source>
        <dbReference type="ARBA" id="ARBA00022729"/>
    </source>
</evidence>
<gene>
    <name evidence="10" type="ORF">EGC77_20015</name>
    <name evidence="9" type="ORF">EGC80_02115</name>
</gene>
<accession>A0A3N4DZS3</accession>
<dbReference type="NCBIfam" id="NF047847">
    <property type="entry name" value="SS_mature_LptM"/>
    <property type="match status" value="1"/>
</dbReference>
<keyword evidence="2 8" id="KW-0732">Signal</keyword>
<keyword evidence="5" id="KW-0998">Cell outer membrane</keyword>
<sequence length="64" mass="7098">MLRKMRLLLFIMLASLFVTACGQKGVLYKTPEPVVNKVAPKSASTDVLKQTEELDSQSSISQQE</sequence>
<feature type="signal peptide" evidence="8">
    <location>
        <begin position="1"/>
        <end position="20"/>
    </location>
</feature>
<keyword evidence="4" id="KW-0564">Palmitate</keyword>
<reference evidence="10" key="3">
    <citation type="submission" date="2018-11" db="EMBL/GenBank/DDBJ databases">
        <authorList>
            <person name="Hwang Y.J."/>
            <person name="Hwang C.Y."/>
        </authorList>
    </citation>
    <scope>NUCLEOTIDE SEQUENCE</scope>
    <source>
        <strain evidence="10">R106</strain>
    </source>
</reference>
<dbReference type="InterPro" id="IPR032831">
    <property type="entry name" value="LptM_cons"/>
</dbReference>
<reference evidence="12" key="2">
    <citation type="submission" date="2018-11" db="EMBL/GenBank/DDBJ databases">
        <title>Shewanella sp. R106.</title>
        <authorList>
            <person name="Hwang Y.J."/>
            <person name="Hwang C.Y."/>
        </authorList>
    </citation>
    <scope>NUCLEOTIDE SEQUENCE [LARGE SCALE GENOMIC DNA]</scope>
    <source>
        <strain evidence="12">R106</strain>
    </source>
</reference>
<evidence type="ECO:0008006" key="13">
    <source>
        <dbReference type="Google" id="ProtNLM"/>
    </source>
</evidence>
<dbReference type="PROSITE" id="PS51257">
    <property type="entry name" value="PROKAR_LIPOPROTEIN"/>
    <property type="match status" value="1"/>
</dbReference>
<dbReference type="AlphaFoldDB" id="A0A3N4DZS3"/>
<evidence type="ECO:0000256" key="6">
    <source>
        <dbReference type="ARBA" id="ARBA00023288"/>
    </source>
</evidence>
<dbReference type="Proteomes" id="UP000278855">
    <property type="component" value="Unassembled WGS sequence"/>
</dbReference>
<keyword evidence="3" id="KW-0472">Membrane</keyword>
<name>A0A3N4DZS3_9GAMM</name>
<evidence type="ECO:0000256" key="1">
    <source>
        <dbReference type="ARBA" id="ARBA00004459"/>
    </source>
</evidence>
<dbReference type="KEGG" id="spsr:EGC80_02115"/>